<dbReference type="PANTHER" id="PTHR42659:SF1">
    <property type="entry name" value="OXIDOREDUCTASE"/>
    <property type="match status" value="1"/>
</dbReference>
<dbReference type="SUPFAM" id="SSF55447">
    <property type="entry name" value="CO dehydrogenase flavoprotein C-terminal domain-like"/>
    <property type="match status" value="1"/>
</dbReference>
<dbReference type="InterPro" id="IPR002346">
    <property type="entry name" value="Mopterin_DH_FAD-bd"/>
</dbReference>
<dbReference type="InterPro" id="IPR016167">
    <property type="entry name" value="FAD-bd_PCMH_sub1"/>
</dbReference>
<keyword evidence="1" id="KW-0274">FAD</keyword>
<feature type="domain" description="FAD-binding PCMH-type" evidence="2">
    <location>
        <begin position="1"/>
        <end position="220"/>
    </location>
</feature>
<keyword evidence="1" id="KW-0285">Flavoprotein</keyword>
<keyword evidence="4" id="KW-1185">Reference proteome</keyword>
<evidence type="ECO:0000313" key="3">
    <source>
        <dbReference type="EMBL" id="MCG2614099.1"/>
    </source>
</evidence>
<gene>
    <name evidence="3" type="ORF">LZZ85_07390</name>
</gene>
<dbReference type="SMART" id="SM01092">
    <property type="entry name" value="CO_deh_flav_C"/>
    <property type="match status" value="1"/>
</dbReference>
<proteinExistence type="predicted"/>
<name>A0ABS9KP70_9BACT</name>
<reference evidence="3" key="1">
    <citation type="submission" date="2022-01" db="EMBL/GenBank/DDBJ databases">
        <authorList>
            <person name="Jo J.-H."/>
            <person name="Im W.-T."/>
        </authorList>
    </citation>
    <scope>NUCLEOTIDE SEQUENCE</scope>
    <source>
        <strain evidence="3">NA20</strain>
    </source>
</reference>
<evidence type="ECO:0000259" key="2">
    <source>
        <dbReference type="PROSITE" id="PS51387"/>
    </source>
</evidence>
<dbReference type="PANTHER" id="PTHR42659">
    <property type="entry name" value="XANTHINE DEHYDROGENASE SUBUNIT C-RELATED"/>
    <property type="match status" value="1"/>
</dbReference>
<dbReference type="InterPro" id="IPR005107">
    <property type="entry name" value="CO_DH_flav_C"/>
</dbReference>
<dbReference type="Gene3D" id="3.30.43.10">
    <property type="entry name" value="Uridine Diphospho-n-acetylenolpyruvylglucosamine Reductase, domain 2"/>
    <property type="match status" value="1"/>
</dbReference>
<dbReference type="InterPro" id="IPR016166">
    <property type="entry name" value="FAD-bd_PCMH"/>
</dbReference>
<dbReference type="InterPro" id="IPR036318">
    <property type="entry name" value="FAD-bd_PCMH-like_sf"/>
</dbReference>
<comment type="caution">
    <text evidence="3">The sequence shown here is derived from an EMBL/GenBank/DDBJ whole genome shotgun (WGS) entry which is preliminary data.</text>
</comment>
<dbReference type="Pfam" id="PF03450">
    <property type="entry name" value="CO_deh_flav_C"/>
    <property type="match status" value="1"/>
</dbReference>
<evidence type="ECO:0000256" key="1">
    <source>
        <dbReference type="ARBA" id="ARBA00022827"/>
    </source>
</evidence>
<dbReference type="RefSeq" id="WP_237870181.1">
    <property type="nucleotide sequence ID" value="NZ_JAKLTR010000003.1"/>
</dbReference>
<dbReference type="InterPro" id="IPR051312">
    <property type="entry name" value="Diverse_Substr_Oxidored"/>
</dbReference>
<dbReference type="Gene3D" id="3.30.465.10">
    <property type="match status" value="2"/>
</dbReference>
<dbReference type="SUPFAM" id="SSF56176">
    <property type="entry name" value="FAD-binding/transporter-associated domain-like"/>
    <property type="match status" value="1"/>
</dbReference>
<organism evidence="3 4">
    <name type="scientific">Terrimonas ginsenosidimutans</name>
    <dbReference type="NCBI Taxonomy" id="2908004"/>
    <lineage>
        <taxon>Bacteria</taxon>
        <taxon>Pseudomonadati</taxon>
        <taxon>Bacteroidota</taxon>
        <taxon>Chitinophagia</taxon>
        <taxon>Chitinophagales</taxon>
        <taxon>Chitinophagaceae</taxon>
        <taxon>Terrimonas</taxon>
    </lineage>
</organism>
<protein>
    <submittedName>
        <fullName evidence="3">Xanthine dehydrogenase family protein subunit M</fullName>
    </submittedName>
</protein>
<dbReference type="PROSITE" id="PS51387">
    <property type="entry name" value="FAD_PCMH"/>
    <property type="match status" value="1"/>
</dbReference>
<evidence type="ECO:0000313" key="4">
    <source>
        <dbReference type="Proteomes" id="UP001165367"/>
    </source>
</evidence>
<dbReference type="Gene3D" id="3.30.390.50">
    <property type="entry name" value="CO dehydrogenase flavoprotein, C-terminal domain"/>
    <property type="match status" value="1"/>
</dbReference>
<dbReference type="Pfam" id="PF00941">
    <property type="entry name" value="FAD_binding_5"/>
    <property type="match status" value="1"/>
</dbReference>
<dbReference type="InterPro" id="IPR036683">
    <property type="entry name" value="CO_DH_flav_C_dom_sf"/>
</dbReference>
<accession>A0ABS9KP70</accession>
<dbReference type="EMBL" id="JAKLTR010000003">
    <property type="protein sequence ID" value="MCG2614099.1"/>
    <property type="molecule type" value="Genomic_DNA"/>
</dbReference>
<dbReference type="InterPro" id="IPR016169">
    <property type="entry name" value="FAD-bd_PCMH_sub2"/>
</dbReference>
<sequence length="325" mass="35139">MRPFTLQKPTTIGQAVSGKKESAQFLAGGTNLLDLMKKHISQPDRLLDINSVLSEKIESTAGGIRIGANVRNSAAAANELILSKFPLVSHAILKGASPQIRNMASMAGNLLQRTRCPYFYDTSLPCNKRKAGSGCGALKGETRMAAIVGHNPQCVAVHPSDLCIALSALDARVIINGKDNKETSIPFKDFHKLPGTNPEKDNNLPANAIITAIEIPSNPFNKNCSYLKLRDRESYAFALVSVAAALQLNGNRIVEARLASGGVAHKPWRWYEAEKFLKGKTADLSNFKQAAEIIARETHPLNGNEFKVPMLKGAIEVALQNCLTA</sequence>
<dbReference type="Proteomes" id="UP001165367">
    <property type="component" value="Unassembled WGS sequence"/>
</dbReference>